<evidence type="ECO:0000313" key="18">
    <source>
        <dbReference type="Proteomes" id="UP000477070"/>
    </source>
</evidence>
<feature type="transmembrane region" description="Helical" evidence="13">
    <location>
        <begin position="6"/>
        <end position="33"/>
    </location>
</feature>
<evidence type="ECO:0000256" key="8">
    <source>
        <dbReference type="ARBA" id="ARBA00022801"/>
    </source>
</evidence>
<comment type="subcellular location">
    <subcellularLocation>
        <location evidence="2">Cell membrane</location>
        <topology evidence="2">Multi-pass membrane protein</topology>
    </subcellularLocation>
</comment>
<comment type="cofactor">
    <cofactor evidence="1">
        <name>Zn(2+)</name>
        <dbReference type="ChEBI" id="CHEBI:29105"/>
    </cofactor>
</comment>
<comment type="similarity">
    <text evidence="3">Belongs to the peptidase M50B family.</text>
</comment>
<feature type="transmembrane region" description="Helical" evidence="13">
    <location>
        <begin position="54"/>
        <end position="78"/>
    </location>
</feature>
<gene>
    <name evidence="15" type="ORF">DCO61_11710</name>
    <name evidence="16" type="ORF">LS64_004195</name>
</gene>
<evidence type="ECO:0000313" key="17">
    <source>
        <dbReference type="Proteomes" id="UP000029714"/>
    </source>
</evidence>
<dbReference type="Proteomes" id="UP000029714">
    <property type="component" value="Unassembled WGS sequence"/>
</dbReference>
<dbReference type="EMBL" id="QBIU01000002">
    <property type="protein sequence ID" value="MWV70628.1"/>
    <property type="molecule type" value="Genomic_DNA"/>
</dbReference>
<keyword evidence="8" id="KW-0378">Hydrolase</keyword>
<protein>
    <submittedName>
        <fullName evidence="16">Site-2 protease family protein</fullName>
    </submittedName>
</protein>
<evidence type="ECO:0000256" key="11">
    <source>
        <dbReference type="ARBA" id="ARBA00023049"/>
    </source>
</evidence>
<reference evidence="16 17" key="1">
    <citation type="journal article" date="2014" name="Genome Announc.">
        <title>Draft genome sequences of eight enterohepatic helicobacter species isolated from both laboratory and wild rodents.</title>
        <authorList>
            <person name="Sheh A."/>
            <person name="Shen Z."/>
            <person name="Fox J.G."/>
        </authorList>
    </citation>
    <scope>NUCLEOTIDE SEQUENCE [LARGE SCALE GENOMIC DNA]</scope>
    <source>
        <strain evidence="16 17">MIT 97-6194</strain>
    </source>
</reference>
<dbReference type="CDD" id="cd06158">
    <property type="entry name" value="S2P-M50_like_1"/>
    <property type="match status" value="1"/>
</dbReference>
<keyword evidence="11" id="KW-0482">Metalloprotease</keyword>
<evidence type="ECO:0000313" key="15">
    <source>
        <dbReference type="EMBL" id="MWV70628.1"/>
    </source>
</evidence>
<organism evidence="16 17">
    <name type="scientific">Helicobacter saguini</name>
    <dbReference type="NCBI Taxonomy" id="1548018"/>
    <lineage>
        <taxon>Bacteria</taxon>
        <taxon>Pseudomonadati</taxon>
        <taxon>Campylobacterota</taxon>
        <taxon>Epsilonproteobacteria</taxon>
        <taxon>Campylobacterales</taxon>
        <taxon>Helicobacteraceae</taxon>
        <taxon>Helicobacter</taxon>
    </lineage>
</organism>
<keyword evidence="9" id="KW-0862">Zinc</keyword>
<dbReference type="RefSeq" id="WP_034572705.1">
    <property type="nucleotide sequence ID" value="NZ_JRMP02000005.1"/>
</dbReference>
<dbReference type="GO" id="GO:0046872">
    <property type="term" value="F:metal ion binding"/>
    <property type="evidence" value="ECO:0007669"/>
    <property type="project" value="UniProtKB-KW"/>
</dbReference>
<keyword evidence="7" id="KW-0479">Metal-binding</keyword>
<keyword evidence="6 13" id="KW-0812">Transmembrane</keyword>
<evidence type="ECO:0000256" key="12">
    <source>
        <dbReference type="ARBA" id="ARBA00023136"/>
    </source>
</evidence>
<evidence type="ECO:0000256" key="6">
    <source>
        <dbReference type="ARBA" id="ARBA00022692"/>
    </source>
</evidence>
<evidence type="ECO:0000256" key="10">
    <source>
        <dbReference type="ARBA" id="ARBA00022989"/>
    </source>
</evidence>
<dbReference type="InterPro" id="IPR008915">
    <property type="entry name" value="Peptidase_M50"/>
</dbReference>
<dbReference type="GO" id="GO:0006508">
    <property type="term" value="P:proteolysis"/>
    <property type="evidence" value="ECO:0007669"/>
    <property type="project" value="UniProtKB-KW"/>
</dbReference>
<name>A0A347VPC1_9HELI</name>
<reference evidence="16 17" key="2">
    <citation type="journal article" date="2016" name="Infect. Immun.">
        <title>Helicobacter saguini, a Novel Helicobacter Isolated from Cotton-Top Tamarins with Ulcerative Colitis, Has Proinflammatory Properties and Induces Typhlocolitis and Dysplasia in Gnotobiotic IL-10-/- Mice.</title>
        <authorList>
            <person name="Shen Z."/>
            <person name="Mannion A."/>
            <person name="Whary M.T."/>
            <person name="Muthupalani S."/>
            <person name="Sheh A."/>
            <person name="Feng Y."/>
            <person name="Gong G."/>
            <person name="Vandamme P."/>
            <person name="Holcombe H.R."/>
            <person name="Paster B.J."/>
            <person name="Fox J.G."/>
        </authorList>
    </citation>
    <scope>NUCLEOTIDE SEQUENCE [LARGE SCALE GENOMIC DNA]</scope>
    <source>
        <strain evidence="16 17">MIT 97-6194</strain>
    </source>
</reference>
<dbReference type="Pfam" id="PF02163">
    <property type="entry name" value="Peptidase_M50"/>
    <property type="match status" value="1"/>
</dbReference>
<reference evidence="15 18" key="4">
    <citation type="submission" date="2019-12" db="EMBL/GenBank/DDBJ databases">
        <title>Multi-Generational Helicobacter saguini Isolates.</title>
        <authorList>
            <person name="Mannion A."/>
            <person name="Shen Z."/>
            <person name="Fox J.G."/>
        </authorList>
    </citation>
    <scope>NUCLEOTIDE SEQUENCE [LARGE SCALE GENOMIC DNA]</scope>
    <source>
        <strain evidence="15">16-048</strain>
        <strain evidence="18">16-048 (F4)</strain>
    </source>
</reference>
<feature type="domain" description="Peptidase M50" evidence="14">
    <location>
        <begin position="132"/>
        <end position="194"/>
    </location>
</feature>
<dbReference type="Proteomes" id="UP000477070">
    <property type="component" value="Unassembled WGS sequence"/>
</dbReference>
<evidence type="ECO:0000259" key="14">
    <source>
        <dbReference type="Pfam" id="PF02163"/>
    </source>
</evidence>
<comment type="caution">
    <text evidence="16">The sequence shown here is derived from an EMBL/GenBank/DDBJ whole genome shotgun (WGS) entry which is preliminary data.</text>
</comment>
<evidence type="ECO:0000256" key="9">
    <source>
        <dbReference type="ARBA" id="ARBA00022833"/>
    </source>
</evidence>
<evidence type="ECO:0000313" key="16">
    <source>
        <dbReference type="EMBL" id="TLD94729.1"/>
    </source>
</evidence>
<dbReference type="InterPro" id="IPR052348">
    <property type="entry name" value="Metallopeptidase_M50B"/>
</dbReference>
<dbReference type="EMBL" id="JRMP02000005">
    <property type="protein sequence ID" value="TLD94729.1"/>
    <property type="molecule type" value="Genomic_DNA"/>
</dbReference>
<evidence type="ECO:0000256" key="5">
    <source>
        <dbReference type="ARBA" id="ARBA00022670"/>
    </source>
</evidence>
<dbReference type="OrthoDB" id="9800627at2"/>
<dbReference type="STRING" id="1548018.LS64_09830"/>
<feature type="transmembrane region" description="Helical" evidence="13">
    <location>
        <begin position="98"/>
        <end position="125"/>
    </location>
</feature>
<dbReference type="InterPro" id="IPR044537">
    <property type="entry name" value="Rip2-like"/>
</dbReference>
<keyword evidence="5 16" id="KW-0645">Protease</keyword>
<evidence type="ECO:0000256" key="4">
    <source>
        <dbReference type="ARBA" id="ARBA00022475"/>
    </source>
</evidence>
<keyword evidence="10 13" id="KW-1133">Transmembrane helix</keyword>
<dbReference type="PANTHER" id="PTHR35864:SF1">
    <property type="entry name" value="ZINC METALLOPROTEASE YWHC-RELATED"/>
    <property type="match status" value="1"/>
</dbReference>
<keyword evidence="17" id="KW-1185">Reference proteome</keyword>
<reference evidence="16" key="3">
    <citation type="submission" date="2018-04" db="EMBL/GenBank/DDBJ databases">
        <authorList>
            <person name="Sheh A."/>
            <person name="Shen Z."/>
            <person name="Mannion A.J."/>
            <person name="Fox J.G."/>
        </authorList>
    </citation>
    <scope>NUCLEOTIDE SEQUENCE</scope>
    <source>
        <strain evidence="16">MIT 97-6194</strain>
    </source>
</reference>
<evidence type="ECO:0000256" key="3">
    <source>
        <dbReference type="ARBA" id="ARBA00007931"/>
    </source>
</evidence>
<feature type="transmembrane region" description="Helical" evidence="13">
    <location>
        <begin position="161"/>
        <end position="178"/>
    </location>
</feature>
<evidence type="ECO:0000256" key="7">
    <source>
        <dbReference type="ARBA" id="ARBA00022723"/>
    </source>
</evidence>
<feature type="transmembrane region" description="Helical" evidence="13">
    <location>
        <begin position="137"/>
        <end position="155"/>
    </location>
</feature>
<accession>A0A347VPC1</accession>
<dbReference type="AlphaFoldDB" id="A0A347VPC1"/>
<keyword evidence="4" id="KW-1003">Cell membrane</keyword>
<evidence type="ECO:0000256" key="13">
    <source>
        <dbReference type="SAM" id="Phobius"/>
    </source>
</evidence>
<evidence type="ECO:0000256" key="2">
    <source>
        <dbReference type="ARBA" id="ARBA00004651"/>
    </source>
</evidence>
<dbReference type="GO" id="GO:0008237">
    <property type="term" value="F:metallopeptidase activity"/>
    <property type="evidence" value="ECO:0007669"/>
    <property type="project" value="UniProtKB-KW"/>
</dbReference>
<evidence type="ECO:0000256" key="1">
    <source>
        <dbReference type="ARBA" id="ARBA00001947"/>
    </source>
</evidence>
<proteinExistence type="inferred from homology"/>
<sequence>MDAFDLILSIFIVLVALIISAVGREIMSGLMAVRYGDETPRLNGRITLNPLKHIDILGSIIMPLTLLLLGAPFLFGYAKPMPVDFSNIAKASGYKGCLKVALAGTFFNFFMAFLCVLILKIALMFGILTQGNPISQFIFTLFYTNIVLAIFNLLPLPPLDGAKILAYLGLIFNISIFAKWYNNLEKYGMILLLLVVLLPPTQSFIASSIKFISILFLQI</sequence>
<keyword evidence="12 13" id="KW-0472">Membrane</keyword>
<feature type="transmembrane region" description="Helical" evidence="13">
    <location>
        <begin position="190"/>
        <end position="217"/>
    </location>
</feature>
<dbReference type="PANTHER" id="PTHR35864">
    <property type="entry name" value="ZINC METALLOPROTEASE MJ0611-RELATED"/>
    <property type="match status" value="1"/>
</dbReference>
<dbReference type="GO" id="GO:0005886">
    <property type="term" value="C:plasma membrane"/>
    <property type="evidence" value="ECO:0007669"/>
    <property type="project" value="UniProtKB-SubCell"/>
</dbReference>